<protein>
    <recommendedName>
        <fullName evidence="5">Dockerin type 1</fullName>
    </recommendedName>
</protein>
<feature type="compositionally biased region" description="Low complexity" evidence="1">
    <location>
        <begin position="416"/>
        <end position="425"/>
    </location>
</feature>
<evidence type="ECO:0000313" key="3">
    <source>
        <dbReference type="EMBL" id="EOT42660.1"/>
    </source>
</evidence>
<dbReference type="Pfam" id="PF14262">
    <property type="entry name" value="Cthe_2159"/>
    <property type="match status" value="1"/>
</dbReference>
<dbReference type="OrthoDB" id="9812829at2"/>
<name>S1NVG9_9ENTE</name>
<evidence type="ECO:0000256" key="2">
    <source>
        <dbReference type="SAM" id="SignalP"/>
    </source>
</evidence>
<dbReference type="HOGENOM" id="CLU_021406_1_1_9"/>
<gene>
    <name evidence="3" type="ORF">OMK_01021</name>
</gene>
<keyword evidence="4" id="KW-1185">Reference proteome</keyword>
<dbReference type="Proteomes" id="UP000014127">
    <property type="component" value="Unassembled WGS sequence"/>
</dbReference>
<dbReference type="EMBL" id="AHYR01000004">
    <property type="protein sequence ID" value="EOT42660.1"/>
    <property type="molecule type" value="Genomic_DNA"/>
</dbReference>
<proteinExistence type="predicted"/>
<feature type="region of interest" description="Disordered" evidence="1">
    <location>
        <begin position="30"/>
        <end position="67"/>
    </location>
</feature>
<dbReference type="PROSITE" id="PS51257">
    <property type="entry name" value="PROKAR_LIPOPROTEIN"/>
    <property type="match status" value="1"/>
</dbReference>
<feature type="signal peptide" evidence="2">
    <location>
        <begin position="1"/>
        <end position="21"/>
    </location>
</feature>
<dbReference type="STRING" id="44009.RV01_GL000683"/>
<dbReference type="AlphaFoldDB" id="S1NVG9"/>
<reference evidence="3 4" key="1">
    <citation type="submission" date="2013-03" db="EMBL/GenBank/DDBJ databases">
        <title>The Genome Sequence of Enterococcus dispar ATCC_51266 (Illumina only assembly).</title>
        <authorList>
            <consortium name="The Broad Institute Genomics Platform"/>
            <consortium name="The Broad Institute Genome Sequencing Center for Infectious Disease"/>
            <person name="Earl A."/>
            <person name="Russ C."/>
            <person name="Gilmore M."/>
            <person name="Surin D."/>
            <person name="Walker B."/>
            <person name="Young S."/>
            <person name="Zeng Q."/>
            <person name="Gargeya S."/>
            <person name="Fitzgerald M."/>
            <person name="Haas B."/>
            <person name="Abouelleil A."/>
            <person name="Allen A.W."/>
            <person name="Alvarado L."/>
            <person name="Arachchi H.M."/>
            <person name="Berlin A.M."/>
            <person name="Chapman S.B."/>
            <person name="Gainer-Dewar J."/>
            <person name="Goldberg J."/>
            <person name="Griggs A."/>
            <person name="Gujja S."/>
            <person name="Hansen M."/>
            <person name="Howarth C."/>
            <person name="Imamovic A."/>
            <person name="Ireland A."/>
            <person name="Larimer J."/>
            <person name="McCowan C."/>
            <person name="Murphy C."/>
            <person name="Pearson M."/>
            <person name="Poon T.W."/>
            <person name="Priest M."/>
            <person name="Roberts A."/>
            <person name="Saif S."/>
            <person name="Shea T."/>
            <person name="Sisk P."/>
            <person name="Sykes S."/>
            <person name="Wortman J."/>
            <person name="Nusbaum C."/>
            <person name="Birren B."/>
        </authorList>
    </citation>
    <scope>NUCLEOTIDE SEQUENCE [LARGE SCALE GENOMIC DNA]</scope>
    <source>
        <strain evidence="3 4">ATCC 51266</strain>
    </source>
</reference>
<keyword evidence="2" id="KW-0732">Signal</keyword>
<evidence type="ECO:0008006" key="5">
    <source>
        <dbReference type="Google" id="ProtNLM"/>
    </source>
</evidence>
<dbReference type="RefSeq" id="WP_016172199.1">
    <property type="nucleotide sequence ID" value="NZ_ASWK01000001.1"/>
</dbReference>
<feature type="region of interest" description="Disordered" evidence="1">
    <location>
        <begin position="401"/>
        <end position="439"/>
    </location>
</feature>
<sequence>MKKILSTLLISSAILVVTGCATENTATKATSSVNASTTSNTATSSTGMTQLSTDETTKYGTYDEEDFDTGYDEATSTKIQLDGTSATIEGDGANVNKETVTISSAGTYVLSGNFSGQILVSATNQDKIHLILNGVKIKNEGSALYIEQADKTIVTLADGTTNTLTDSTNYTFATGENEPDATLFSKDDLTLNGTGTLGVTGNYKNGIRGKDDVIITGGTYNITAKNTAIKAKDGLSIAAGNFDLTTSEGDGLQTNNSTDTDKGWIAIDGGIFKIDAGRDGIQAETNLSIRTATMTIKTADGATSTDLDTEESYKGLKAGKAMHVDDGNFTINSADDAMHSNDTITIDGGTWTLATGDDGIHADNELTLNDGNITVSHSYEGYESAVITFNGGTHVIHSDDDGVNAGGGSDTAEETGMFGSDSFGGSESGPGGGDQADDSKKIIINDGAITVHGEGDGLDSNGNITMTGGTVYVDGPSGGGNGSLDYNGDFLQNGGVLIATGTADMAQTTSTDSKQKGLALYLDNTQQETVAFQIGDTIYGVSPEKSFAFLFISTPEMNDTNSVTITLGGEISDTKNIATDASAGDTKLGTYDLADTITSVDQSGNAVSGNQMGMSMTPGNGGR</sequence>
<feature type="chain" id="PRO_5039119026" description="Dockerin type 1" evidence="2">
    <location>
        <begin position="22"/>
        <end position="623"/>
    </location>
</feature>
<evidence type="ECO:0000313" key="4">
    <source>
        <dbReference type="Proteomes" id="UP000014127"/>
    </source>
</evidence>
<comment type="caution">
    <text evidence="3">The sequence shown here is derived from an EMBL/GenBank/DDBJ whole genome shotgun (WGS) entry which is preliminary data.</text>
</comment>
<feature type="region of interest" description="Disordered" evidence="1">
    <location>
        <begin position="602"/>
        <end position="623"/>
    </location>
</feature>
<dbReference type="PATRIC" id="fig|1139219.3.peg.986"/>
<organism evidence="3 4">
    <name type="scientific">Enterococcus dispar ATCC 51266</name>
    <dbReference type="NCBI Taxonomy" id="1139219"/>
    <lineage>
        <taxon>Bacteria</taxon>
        <taxon>Bacillati</taxon>
        <taxon>Bacillota</taxon>
        <taxon>Bacilli</taxon>
        <taxon>Lactobacillales</taxon>
        <taxon>Enterococcaceae</taxon>
        <taxon>Enterococcus</taxon>
    </lineage>
</organism>
<dbReference type="InterPro" id="IPR025584">
    <property type="entry name" value="Cthe_2159"/>
</dbReference>
<feature type="compositionally biased region" description="Low complexity" evidence="1">
    <location>
        <begin position="30"/>
        <end position="46"/>
    </location>
</feature>
<evidence type="ECO:0000256" key="1">
    <source>
        <dbReference type="SAM" id="MobiDB-lite"/>
    </source>
</evidence>
<dbReference type="eggNOG" id="ENOG502Z8AD">
    <property type="taxonomic scope" value="Bacteria"/>
</dbReference>
<accession>S1NVG9</accession>